<dbReference type="Proteomes" id="UP000319267">
    <property type="component" value="Unassembled WGS sequence"/>
</dbReference>
<dbReference type="EMBL" id="FXTQ01000002">
    <property type="protein sequence ID" value="SMO65024.1"/>
    <property type="molecule type" value="Genomic_DNA"/>
</dbReference>
<proteinExistence type="predicted"/>
<evidence type="ECO:0000313" key="2">
    <source>
        <dbReference type="EMBL" id="SMO65024.1"/>
    </source>
</evidence>
<feature type="transmembrane region" description="Helical" evidence="1">
    <location>
        <begin position="21"/>
        <end position="44"/>
    </location>
</feature>
<dbReference type="AlphaFoldDB" id="A0A521D016"/>
<evidence type="ECO:0000313" key="3">
    <source>
        <dbReference type="Proteomes" id="UP000319267"/>
    </source>
</evidence>
<protein>
    <submittedName>
        <fullName evidence="2">Uncharacterized protein</fullName>
    </submittedName>
</protein>
<dbReference type="RefSeq" id="WP_111377612.1">
    <property type="nucleotide sequence ID" value="NZ_CP043612.1"/>
</dbReference>
<feature type="transmembrane region" description="Helical" evidence="1">
    <location>
        <begin position="50"/>
        <end position="70"/>
    </location>
</feature>
<organism evidence="2 3">
    <name type="scientific">Flavobacterium nitrogenifigens</name>
    <dbReference type="NCBI Taxonomy" id="1617283"/>
    <lineage>
        <taxon>Bacteria</taxon>
        <taxon>Pseudomonadati</taxon>
        <taxon>Bacteroidota</taxon>
        <taxon>Flavobacteriia</taxon>
        <taxon>Flavobacteriales</taxon>
        <taxon>Flavobacteriaceae</taxon>
        <taxon>Flavobacterium</taxon>
    </lineage>
</organism>
<name>A0A521D016_9FLAO</name>
<keyword evidence="1" id="KW-1133">Transmembrane helix</keyword>
<dbReference type="OrthoDB" id="1200950at2"/>
<sequence>MEEKTENEISIFVGKRAWYELLLASVFFGAFIYMILLFVYFAFIEVSVKIAIRAFVVFLLCGTYCLVYGFKFSATKNMLVNLKTNTIISRYIVGPFSYDVKLKATEFEYVSFFEDRYGEFGTKLWYVKNRHYEMYSFEDKESAFQFSLNLSNKLNIDLLDATEKGNFKWVEKEKIQ</sequence>
<keyword evidence="1" id="KW-0812">Transmembrane</keyword>
<reference evidence="2 3" key="1">
    <citation type="submission" date="2017-05" db="EMBL/GenBank/DDBJ databases">
        <authorList>
            <person name="Varghese N."/>
            <person name="Submissions S."/>
        </authorList>
    </citation>
    <scope>NUCLEOTIDE SEQUENCE [LARGE SCALE GENOMIC DNA]</scope>
    <source>
        <strain evidence="2 3">DSM 29982</strain>
    </source>
</reference>
<keyword evidence="1" id="KW-0472">Membrane</keyword>
<evidence type="ECO:0000256" key="1">
    <source>
        <dbReference type="SAM" id="Phobius"/>
    </source>
</evidence>
<accession>A0A521D016</accession>
<keyword evidence="3" id="KW-1185">Reference proteome</keyword>
<gene>
    <name evidence="2" type="ORF">SAMN06265220_102845</name>
</gene>